<keyword evidence="1" id="KW-0732">Signal</keyword>
<comment type="caution">
    <text evidence="2">The sequence shown here is derived from an EMBL/GenBank/DDBJ whole genome shotgun (WGS) entry which is preliminary data.</text>
</comment>
<evidence type="ECO:0000256" key="1">
    <source>
        <dbReference type="SAM" id="SignalP"/>
    </source>
</evidence>
<dbReference type="EMBL" id="JAUNZN010000001">
    <property type="protein sequence ID" value="KAK4832576.1"/>
    <property type="molecule type" value="Genomic_DNA"/>
</dbReference>
<feature type="signal peptide" evidence="1">
    <location>
        <begin position="1"/>
        <end position="16"/>
    </location>
</feature>
<evidence type="ECO:0000313" key="3">
    <source>
        <dbReference type="Proteomes" id="UP001333110"/>
    </source>
</evidence>
<reference evidence="2 3" key="1">
    <citation type="journal article" date="2023" name="J. Hered.">
        <title>Chromosome-level genome of the wood stork (Mycteria americana) provides insight into avian chromosome evolution.</title>
        <authorList>
            <person name="Flamio R. Jr."/>
            <person name="Ramstad K.M."/>
        </authorList>
    </citation>
    <scope>NUCLEOTIDE SEQUENCE [LARGE SCALE GENOMIC DNA]</scope>
    <source>
        <strain evidence="2">JAX WOST 10</strain>
    </source>
</reference>
<feature type="chain" id="PRO_5042880883" evidence="1">
    <location>
        <begin position="17"/>
        <end position="100"/>
    </location>
</feature>
<dbReference type="Proteomes" id="UP001333110">
    <property type="component" value="Unassembled WGS sequence"/>
</dbReference>
<accession>A0AAN7SJG4</accession>
<keyword evidence="3" id="KW-1185">Reference proteome</keyword>
<dbReference type="AlphaFoldDB" id="A0AAN7SJG4"/>
<proteinExistence type="predicted"/>
<name>A0AAN7SJG4_MYCAM</name>
<evidence type="ECO:0000313" key="2">
    <source>
        <dbReference type="EMBL" id="KAK4832576.1"/>
    </source>
</evidence>
<organism evidence="2 3">
    <name type="scientific">Mycteria americana</name>
    <name type="common">Wood stork</name>
    <dbReference type="NCBI Taxonomy" id="33587"/>
    <lineage>
        <taxon>Eukaryota</taxon>
        <taxon>Metazoa</taxon>
        <taxon>Chordata</taxon>
        <taxon>Craniata</taxon>
        <taxon>Vertebrata</taxon>
        <taxon>Euteleostomi</taxon>
        <taxon>Archelosauria</taxon>
        <taxon>Archosauria</taxon>
        <taxon>Dinosauria</taxon>
        <taxon>Saurischia</taxon>
        <taxon>Theropoda</taxon>
        <taxon>Coelurosauria</taxon>
        <taxon>Aves</taxon>
        <taxon>Neognathae</taxon>
        <taxon>Neoaves</taxon>
        <taxon>Aequornithes</taxon>
        <taxon>Ciconiiformes</taxon>
        <taxon>Ciconiidae</taxon>
        <taxon>Mycteria</taxon>
    </lineage>
</organism>
<gene>
    <name evidence="2" type="ORF">QYF61_024367</name>
</gene>
<protein>
    <submittedName>
        <fullName evidence="2">Uncharacterized protein</fullName>
    </submittedName>
</protein>
<sequence>MIAVKYLLALFRTAFMELSPSLMVLDPDVSDPERGTTVGHEKKVGATNHVVEIVMMTIIGKEAVKERGIVIVTEIATENETERENIVIVKEVSFTQIQEI</sequence>